<organism evidence="1 2">
    <name type="scientific">Paracoccidioides lutzii (strain ATCC MYA-826 / Pb01)</name>
    <name type="common">Paracoccidioides brasiliensis</name>
    <dbReference type="NCBI Taxonomy" id="502779"/>
    <lineage>
        <taxon>Eukaryota</taxon>
        <taxon>Fungi</taxon>
        <taxon>Dikarya</taxon>
        <taxon>Ascomycota</taxon>
        <taxon>Pezizomycotina</taxon>
        <taxon>Eurotiomycetes</taxon>
        <taxon>Eurotiomycetidae</taxon>
        <taxon>Onygenales</taxon>
        <taxon>Ajellomycetaceae</taxon>
        <taxon>Paracoccidioides</taxon>
    </lineage>
</organism>
<dbReference type="RefSeq" id="XP_015702158.1">
    <property type="nucleotide sequence ID" value="XM_015845069.1"/>
</dbReference>
<keyword evidence="2" id="KW-1185">Reference proteome</keyword>
<dbReference type="VEuPathDB" id="FungiDB:PAAG_03800"/>
<dbReference type="GeneID" id="9097643"/>
<dbReference type="AlphaFoldDB" id="C1GZ56"/>
<proteinExistence type="predicted"/>
<evidence type="ECO:0000313" key="1">
    <source>
        <dbReference type="EMBL" id="EEH41879.2"/>
    </source>
</evidence>
<dbReference type="eggNOG" id="ENOG502RR1W">
    <property type="taxonomic scope" value="Eukaryota"/>
</dbReference>
<reference evidence="1 2" key="1">
    <citation type="journal article" date="2011" name="PLoS Genet.">
        <title>Comparative genomic analysis of human fungal pathogens causing paracoccidioidomycosis.</title>
        <authorList>
            <person name="Desjardins C.A."/>
            <person name="Champion M.D."/>
            <person name="Holder J.W."/>
            <person name="Muszewska A."/>
            <person name="Goldberg J."/>
            <person name="Bailao A.M."/>
            <person name="Brigido M.M."/>
            <person name="Ferreira M.E."/>
            <person name="Garcia A.M."/>
            <person name="Grynberg M."/>
            <person name="Gujja S."/>
            <person name="Heiman D.I."/>
            <person name="Henn M.R."/>
            <person name="Kodira C.D."/>
            <person name="Leon-Narvaez H."/>
            <person name="Longo L.V."/>
            <person name="Ma L.J."/>
            <person name="Malavazi I."/>
            <person name="Matsuo A.L."/>
            <person name="Morais F.V."/>
            <person name="Pereira M."/>
            <person name="Rodriguez-Brito S."/>
            <person name="Sakthikumar S."/>
            <person name="Salem-Izacc S.M."/>
            <person name="Sykes S.M."/>
            <person name="Teixeira M.M."/>
            <person name="Vallejo M.C."/>
            <person name="Walter M.E."/>
            <person name="Yandava C."/>
            <person name="Young S."/>
            <person name="Zeng Q."/>
            <person name="Zucker J."/>
            <person name="Felipe M.S."/>
            <person name="Goldman G.H."/>
            <person name="Haas B.J."/>
            <person name="McEwen J.G."/>
            <person name="Nino-Vega G."/>
            <person name="Puccia R."/>
            <person name="San-Blas G."/>
            <person name="Soares C.M."/>
            <person name="Birren B.W."/>
            <person name="Cuomo C.A."/>
        </authorList>
    </citation>
    <scope>NUCLEOTIDE SEQUENCE [LARGE SCALE GENOMIC DNA]</scope>
    <source>
        <strain evidence="2">ATCC MYA-826 / Pb01</strain>
    </source>
</reference>
<protein>
    <submittedName>
        <fullName evidence="1">Uncharacterized protein</fullName>
    </submittedName>
</protein>
<dbReference type="HOGENOM" id="CLU_1034783_0_0_1"/>
<dbReference type="KEGG" id="pbl:PAAG_03800"/>
<dbReference type="EMBL" id="KN294000">
    <property type="protein sequence ID" value="EEH41879.2"/>
    <property type="molecule type" value="Genomic_DNA"/>
</dbReference>
<accession>C1GZ56</accession>
<name>C1GZ56_PARBA</name>
<sequence>MTHSIMSSSRAPGHNQYSGLHQKSELLDETSNLFVHQQYTQDNLCVIGETPYNRQVLADMPRRARSMAPDVDTGFQSAKHAFEFLEESWRFSYGAYELLLQDAIRGLSDAGKRRELGWSWAVFELDCVLGGMGAHNSVIGSWGKGEAVFYNMDTLMDDNGSICLNGSGRKNGSNIDDWMYRGIRTHPASEAENMRVVIIRVDMQTDKRTTAGQTDSAAISNSKPGKSGGYGMFIGTSFRMVREYPVQQQMGIDAVLNGKKKNGFAGTVF</sequence>
<evidence type="ECO:0000313" key="2">
    <source>
        <dbReference type="Proteomes" id="UP000002059"/>
    </source>
</evidence>
<dbReference type="Proteomes" id="UP000002059">
    <property type="component" value="Partially assembled WGS sequence"/>
</dbReference>
<gene>
    <name evidence="1" type="ORF">PAAG_03800</name>
</gene>